<evidence type="ECO:0000313" key="1">
    <source>
        <dbReference type="Ensembl" id="ENSNFUP00015017858.1"/>
    </source>
</evidence>
<organism evidence="1 2">
    <name type="scientific">Nothobranchius furzeri</name>
    <name type="common">Turquoise killifish</name>
    <dbReference type="NCBI Taxonomy" id="105023"/>
    <lineage>
        <taxon>Eukaryota</taxon>
        <taxon>Metazoa</taxon>
        <taxon>Chordata</taxon>
        <taxon>Craniata</taxon>
        <taxon>Vertebrata</taxon>
        <taxon>Euteleostomi</taxon>
        <taxon>Actinopterygii</taxon>
        <taxon>Neopterygii</taxon>
        <taxon>Teleostei</taxon>
        <taxon>Neoteleostei</taxon>
        <taxon>Acanthomorphata</taxon>
        <taxon>Ovalentaria</taxon>
        <taxon>Atherinomorphae</taxon>
        <taxon>Cyprinodontiformes</taxon>
        <taxon>Nothobranchiidae</taxon>
        <taxon>Nothobranchius</taxon>
    </lineage>
</organism>
<dbReference type="GO" id="GO:0008283">
    <property type="term" value="P:cell population proliferation"/>
    <property type="evidence" value="ECO:0007669"/>
    <property type="project" value="InterPro"/>
</dbReference>
<dbReference type="GeneTree" id="ENSGT00940000175304"/>
<dbReference type="Gene3D" id="1.20.1250.10">
    <property type="match status" value="1"/>
</dbReference>
<evidence type="ECO:0000313" key="2">
    <source>
        <dbReference type="Proteomes" id="UP000694548"/>
    </source>
</evidence>
<accession>A0A8C6LHU5</accession>
<sequence>MKHSSREYFPPDTSLNGTYVESGGAAGRGLLLLCAVACEVWDTETKPEDFVCSRAARKALNIGPELEICVSSTILSTSFQLPCTQLHVATWETKSQGDVVASLRLLIEGVRTLRTTAQAGCETVLLQRLENNIQNHLLILTHLQLSVRSRLTRSLRTVLRSYTLLISGKLERFIVNLGDRCTS</sequence>
<protein>
    <recommendedName>
        <fullName evidence="3">Erythropoietin</fullName>
    </recommendedName>
</protein>
<gene>
    <name evidence="1" type="primary">thpo</name>
</gene>
<dbReference type="PANTHER" id="PTHR10560:SF0">
    <property type="entry name" value="THROMBOPOIETIN"/>
    <property type="match status" value="1"/>
</dbReference>
<proteinExistence type="predicted"/>
<evidence type="ECO:0008006" key="3">
    <source>
        <dbReference type="Google" id="ProtNLM"/>
    </source>
</evidence>
<reference evidence="1" key="1">
    <citation type="submission" date="2014-08" db="EMBL/GenBank/DDBJ databases">
        <authorList>
            <person name="Senf B."/>
            <person name="Petzold A."/>
            <person name="Downie B.R."/>
            <person name="Koch P."/>
            <person name="Platzer M."/>
        </authorList>
    </citation>
    <scope>NUCLEOTIDE SEQUENCE [LARGE SCALE GENOMIC DNA]</scope>
    <source>
        <strain evidence="1">GRZ</strain>
    </source>
</reference>
<dbReference type="InterPro" id="IPR003978">
    <property type="entry name" value="Thrombopoietin"/>
</dbReference>
<dbReference type="PANTHER" id="PTHR10560">
    <property type="entry name" value="THROMBOPOIETIN"/>
    <property type="match status" value="1"/>
</dbReference>
<dbReference type="AlphaFoldDB" id="A0A8C6LHU5"/>
<dbReference type="GO" id="GO:0005125">
    <property type="term" value="F:cytokine activity"/>
    <property type="evidence" value="ECO:0007669"/>
    <property type="project" value="InterPro"/>
</dbReference>
<name>A0A8C6LHU5_NOTFU</name>
<dbReference type="InterPro" id="IPR009079">
    <property type="entry name" value="4_helix_cytokine-like_core"/>
</dbReference>
<dbReference type="SUPFAM" id="SSF47266">
    <property type="entry name" value="4-helical cytokines"/>
    <property type="match status" value="1"/>
</dbReference>
<reference evidence="1" key="2">
    <citation type="submission" date="2025-08" db="UniProtKB">
        <authorList>
            <consortium name="Ensembl"/>
        </authorList>
    </citation>
    <scope>IDENTIFICATION</scope>
</reference>
<dbReference type="Proteomes" id="UP000694548">
    <property type="component" value="Chromosome sgr09"/>
</dbReference>
<dbReference type="GO" id="GO:0005576">
    <property type="term" value="C:extracellular region"/>
    <property type="evidence" value="ECO:0007669"/>
    <property type="project" value="InterPro"/>
</dbReference>
<reference evidence="1" key="3">
    <citation type="submission" date="2025-09" db="UniProtKB">
        <authorList>
            <consortium name="Ensembl"/>
        </authorList>
    </citation>
    <scope>IDENTIFICATION</scope>
</reference>
<keyword evidence="2" id="KW-1185">Reference proteome</keyword>
<dbReference type="Ensembl" id="ENSNFUT00015018678.1">
    <property type="protein sequence ID" value="ENSNFUP00015017858.1"/>
    <property type="gene ID" value="ENSNFUG00015008522.1"/>
</dbReference>